<dbReference type="InParanoid" id="A0A177BXD7"/>
<feature type="compositionally biased region" description="Pro residues" evidence="1">
    <location>
        <begin position="42"/>
        <end position="57"/>
    </location>
</feature>
<evidence type="ECO:0000313" key="3">
    <source>
        <dbReference type="Proteomes" id="UP000077069"/>
    </source>
</evidence>
<dbReference type="RefSeq" id="XP_018029986.1">
    <property type="nucleotide sequence ID" value="XM_018185952.1"/>
</dbReference>
<feature type="region of interest" description="Disordered" evidence="1">
    <location>
        <begin position="33"/>
        <end position="101"/>
    </location>
</feature>
<organism evidence="2 3">
    <name type="scientific">Paraphaeosphaeria sporulosa</name>
    <dbReference type="NCBI Taxonomy" id="1460663"/>
    <lineage>
        <taxon>Eukaryota</taxon>
        <taxon>Fungi</taxon>
        <taxon>Dikarya</taxon>
        <taxon>Ascomycota</taxon>
        <taxon>Pezizomycotina</taxon>
        <taxon>Dothideomycetes</taxon>
        <taxon>Pleosporomycetidae</taxon>
        <taxon>Pleosporales</taxon>
        <taxon>Massarineae</taxon>
        <taxon>Didymosphaeriaceae</taxon>
        <taxon>Paraphaeosphaeria</taxon>
    </lineage>
</organism>
<gene>
    <name evidence="2" type="ORF">CC84DRAFT_374122</name>
</gene>
<reference evidence="2 3" key="1">
    <citation type="submission" date="2016-05" db="EMBL/GenBank/DDBJ databases">
        <title>Comparative analysis of secretome profiles of manganese(II)-oxidizing ascomycete fungi.</title>
        <authorList>
            <consortium name="DOE Joint Genome Institute"/>
            <person name="Zeiner C.A."/>
            <person name="Purvine S.O."/>
            <person name="Zink E.M."/>
            <person name="Wu S."/>
            <person name="Pasa-Tolic L."/>
            <person name="Chaput D.L."/>
            <person name="Haridas S."/>
            <person name="Grigoriev I.V."/>
            <person name="Santelli C.M."/>
            <person name="Hansel C.M."/>
        </authorList>
    </citation>
    <scope>NUCLEOTIDE SEQUENCE [LARGE SCALE GENOMIC DNA]</scope>
    <source>
        <strain evidence="2 3">AP3s5-JAC2a</strain>
    </source>
</reference>
<evidence type="ECO:0000313" key="2">
    <source>
        <dbReference type="EMBL" id="OAF99620.1"/>
    </source>
</evidence>
<keyword evidence="3" id="KW-1185">Reference proteome</keyword>
<dbReference type="EMBL" id="KV441561">
    <property type="protein sequence ID" value="OAF99620.1"/>
    <property type="molecule type" value="Genomic_DNA"/>
</dbReference>
<feature type="compositionally biased region" description="Low complexity" evidence="1">
    <location>
        <begin position="58"/>
        <end position="69"/>
    </location>
</feature>
<dbReference type="GeneID" id="28769438"/>
<sequence>MRCSAPLEPSMSNCRTGMRNGWCVVPSLNTAPLHTPHTQSPSPTPPPPTHPAPPAAPSTPGKTAAAPPSNTQLHTALPARARPRRCLGRAPPDAAATSCGSGTWVEAAEGLRPCVRGKAAQGGLATPSAQKKMTMRRLMVSLNLNTRLMVRARACASQASSLIGGTGLAAVPWALRLPRRCWRLRWSAGSRGWWMCCWATGAGGAAWSRRR</sequence>
<dbReference type="AlphaFoldDB" id="A0A177BXD7"/>
<proteinExistence type="predicted"/>
<evidence type="ECO:0000256" key="1">
    <source>
        <dbReference type="SAM" id="MobiDB-lite"/>
    </source>
</evidence>
<accession>A0A177BXD7</accession>
<name>A0A177BXD7_9PLEO</name>
<dbReference type="Proteomes" id="UP000077069">
    <property type="component" value="Unassembled WGS sequence"/>
</dbReference>
<protein>
    <submittedName>
        <fullName evidence="2">Uncharacterized protein</fullName>
    </submittedName>
</protein>